<reference evidence="2 3" key="1">
    <citation type="submission" date="2019-01" db="EMBL/GenBank/DDBJ databases">
        <title>Draft genome sequence of Dictyobacter sp. Uno17.</title>
        <authorList>
            <person name="Wang C.M."/>
            <person name="Zheng Y."/>
            <person name="Sakai Y."/>
            <person name="Abe K."/>
            <person name="Yokota A."/>
            <person name="Yabe S."/>
        </authorList>
    </citation>
    <scope>NUCLEOTIDE SEQUENCE [LARGE SCALE GENOMIC DNA]</scope>
    <source>
        <strain evidence="2 3">Uno17</strain>
    </source>
</reference>
<keyword evidence="3" id="KW-1185">Reference proteome</keyword>
<evidence type="ECO:0008006" key="4">
    <source>
        <dbReference type="Google" id="ProtNLM"/>
    </source>
</evidence>
<gene>
    <name evidence="2" type="ORF">KDI_40530</name>
</gene>
<name>A0A5A5THI5_9CHLR</name>
<dbReference type="EMBL" id="BIXY01000072">
    <property type="protein sequence ID" value="GCF10489.1"/>
    <property type="molecule type" value="Genomic_DNA"/>
</dbReference>
<sequence>MNCKYCHASLTPQARFCAHCGTSVRMPVEVQEQPEPALTASADESTLSLHSPLADQSATLTEINPLHTYASVLSPRTEQIAETDSAQITPELLPTQPVPLETIAHPELVEGIEDVEPYHAGMLSPLQQSEPLLYYKLNRTTKGSQMLPAVINAASDRTNSGRRKRSRGGCFIGCLSVLIILLLILGGAWIFIIRPYAHNMAETQLDRALGSVVNQLPTQLIDLLPAGATVPISENTINNLIVGNLAPSNPVQNPDTTITSQRIRLSFTLYGYASAIDITPALNSNERLVAKNVNVEGVLGLIMSPDEMTTLLNKHFSDAQNKLGKTIRGVQLKNQQLSLTLG</sequence>
<organism evidence="2 3">
    <name type="scientific">Dictyobacter arantiisoli</name>
    <dbReference type="NCBI Taxonomy" id="2014874"/>
    <lineage>
        <taxon>Bacteria</taxon>
        <taxon>Bacillati</taxon>
        <taxon>Chloroflexota</taxon>
        <taxon>Ktedonobacteria</taxon>
        <taxon>Ktedonobacterales</taxon>
        <taxon>Dictyobacteraceae</taxon>
        <taxon>Dictyobacter</taxon>
    </lineage>
</organism>
<keyword evidence="1" id="KW-1133">Transmembrane helix</keyword>
<accession>A0A5A5THI5</accession>
<dbReference type="Proteomes" id="UP000322530">
    <property type="component" value="Unassembled WGS sequence"/>
</dbReference>
<evidence type="ECO:0000313" key="2">
    <source>
        <dbReference type="EMBL" id="GCF10489.1"/>
    </source>
</evidence>
<evidence type="ECO:0000313" key="3">
    <source>
        <dbReference type="Proteomes" id="UP000322530"/>
    </source>
</evidence>
<comment type="caution">
    <text evidence="2">The sequence shown here is derived from an EMBL/GenBank/DDBJ whole genome shotgun (WGS) entry which is preliminary data.</text>
</comment>
<dbReference type="AlphaFoldDB" id="A0A5A5THI5"/>
<protein>
    <recommendedName>
        <fullName evidence="4">Zinc-ribbon domain-containing protein</fullName>
    </recommendedName>
</protein>
<evidence type="ECO:0000256" key="1">
    <source>
        <dbReference type="SAM" id="Phobius"/>
    </source>
</evidence>
<keyword evidence="1" id="KW-0472">Membrane</keyword>
<proteinExistence type="predicted"/>
<feature type="transmembrane region" description="Helical" evidence="1">
    <location>
        <begin position="170"/>
        <end position="192"/>
    </location>
</feature>
<keyword evidence="1" id="KW-0812">Transmembrane</keyword>